<name>A0AA97I7F2_9MICO</name>
<accession>A0AA97I7F2</accession>
<feature type="transmembrane region" description="Helical" evidence="1">
    <location>
        <begin position="707"/>
        <end position="725"/>
    </location>
</feature>
<feature type="transmembrane region" description="Helical" evidence="1">
    <location>
        <begin position="453"/>
        <end position="470"/>
    </location>
</feature>
<feature type="transmembrane region" description="Helical" evidence="1">
    <location>
        <begin position="343"/>
        <end position="364"/>
    </location>
</feature>
<dbReference type="AlphaFoldDB" id="A0AA97I7F2"/>
<feature type="transmembrane region" description="Helical" evidence="1">
    <location>
        <begin position="505"/>
        <end position="534"/>
    </location>
</feature>
<keyword evidence="2" id="KW-0808">Transferase</keyword>
<feature type="transmembrane region" description="Helical" evidence="1">
    <location>
        <begin position="674"/>
        <end position="695"/>
    </location>
</feature>
<protein>
    <submittedName>
        <fullName evidence="2">Glycosyl transferase</fullName>
    </submittedName>
</protein>
<dbReference type="GO" id="GO:0016740">
    <property type="term" value="F:transferase activity"/>
    <property type="evidence" value="ECO:0007669"/>
    <property type="project" value="UniProtKB-KW"/>
</dbReference>
<feature type="transmembrane region" description="Helical" evidence="1">
    <location>
        <begin position="643"/>
        <end position="662"/>
    </location>
</feature>
<feature type="transmembrane region" description="Helical" evidence="1">
    <location>
        <begin position="240"/>
        <end position="261"/>
    </location>
</feature>
<organism evidence="2 3">
    <name type="scientific">Microbacterium betulae</name>
    <dbReference type="NCBI Taxonomy" id="2981139"/>
    <lineage>
        <taxon>Bacteria</taxon>
        <taxon>Bacillati</taxon>
        <taxon>Actinomycetota</taxon>
        <taxon>Actinomycetes</taxon>
        <taxon>Micrococcales</taxon>
        <taxon>Microbacteriaceae</taxon>
        <taxon>Microbacterium</taxon>
    </lineage>
</organism>
<reference evidence="2 3" key="1">
    <citation type="submission" date="2023-02" db="EMBL/GenBank/DDBJ databases">
        <title>Microbacterium betulae sp. nov., isolated from birch wood.</title>
        <authorList>
            <person name="Pasciak M."/>
            <person name="Pawlik K.J."/>
            <person name="Martynowski D."/>
            <person name="Laczmanski L."/>
            <person name="Ciekot J."/>
            <person name="Szponar B."/>
            <person name="Wojcik-Fatla A."/>
            <person name="Mackiewicz B."/>
            <person name="Farian E."/>
            <person name="Cholewa G."/>
            <person name="Cholewa A."/>
            <person name="Dutkiewicz J."/>
        </authorList>
    </citation>
    <scope>NUCLEOTIDE SEQUENCE [LARGE SCALE GENOMIC DNA]</scope>
    <source>
        <strain evidence="2 3">AB</strain>
    </source>
</reference>
<keyword evidence="1" id="KW-0472">Membrane</keyword>
<dbReference type="Pfam" id="PF13641">
    <property type="entry name" value="Glyco_tranf_2_3"/>
    <property type="match status" value="1"/>
</dbReference>
<dbReference type="InterPro" id="IPR029044">
    <property type="entry name" value="Nucleotide-diphossugar_trans"/>
</dbReference>
<keyword evidence="1" id="KW-1133">Transmembrane helix</keyword>
<dbReference type="Gene3D" id="3.90.550.10">
    <property type="entry name" value="Spore Coat Polysaccharide Biosynthesis Protein SpsA, Chain A"/>
    <property type="match status" value="1"/>
</dbReference>
<evidence type="ECO:0000313" key="3">
    <source>
        <dbReference type="Proteomes" id="UP001305498"/>
    </source>
</evidence>
<dbReference type="RefSeq" id="WP_317140664.1">
    <property type="nucleotide sequence ID" value="NZ_CP118157.1"/>
</dbReference>
<feature type="transmembrane region" description="Helical" evidence="1">
    <location>
        <begin position="421"/>
        <end position="441"/>
    </location>
</feature>
<evidence type="ECO:0000313" key="2">
    <source>
        <dbReference type="EMBL" id="WOF24192.1"/>
    </source>
</evidence>
<sequence>MPAAVHALLVARTAPEAAKALERTLEAVRSQSRPVDALTIVVCGPTGPVRELVSASGAEGVVEASATTTFAAAVEFAYRRVTPGASVWLLAHDSTPDPGALAALTAALERGPSIAIAAPKLVDEHDADRIVSLGQSMTRFGRTVELADGEFDQGQFDSLDDVLGADVRGVLVRGDIAADLVPDRALLGVDEGLDMGVRAHLAGRRVALVPRARLAVPPPPRRRTLGAAYLRRTAQLHRRLAYAPAWAVALHWLSYLPLALWKTAVQLIAKNPAFVPAEWAAAAVAMTRVGAVARSRRRIRRVRTASWADVEPLRVTAGDLRERHEPHGGPLVRRELRFFSGGGAWAVLAALVVNVLAFLALLSWPGVGGGGLLPLRRTVSGLWAEAAYGLRSVGVDVVSAADPFSAVTALLGSLWPGSPSFALLALWLLALPLAVLGAWFAATRVTTRSGLRVVMAVLWALAPSFLSALVDPRPASVVLHLLLPWLFFAAAAAHRSWGAAGSASLLLAAVLACAPSLAPAFAVMWALALVLVIVLRPRGIARVVWTVVPTIAAFLPLVAAQLDRGTPWALLSDPGLVWAGPVLGVAERWRLALGFPTSDPGGWGAFLAGMGLPAETWWVPFLLVPVVLPALLAPLTRRWRIGVAMLVVALAGLATAYAVLGIQVASAQSSAVGVWPGSALSLAWLGVIAAAAVTFDVGLAPRGVKSLGAVLATVCVALVAVPALTSVHRGQAALQSAGDSTLPAYISAQAASDEQSGTLVLSPQGDGGISSLVVWGASETLGGQSTLQATDPEPSASDERLAEITSDLIAAASTDVPAELSAQGIGFVLLAAGDEDTDAQRVLRLSAATSIDQRAGLVRVGETPRGVLWRIDTELTPREGLSADDAATARGVALAQLVALAVALLLAVPTPESRRAARRKPRVVGAGYEEAA</sequence>
<feature type="transmembrane region" description="Helical" evidence="1">
    <location>
        <begin position="273"/>
        <end position="293"/>
    </location>
</feature>
<dbReference type="SUPFAM" id="SSF53448">
    <property type="entry name" value="Nucleotide-diphospho-sugar transferases"/>
    <property type="match status" value="1"/>
</dbReference>
<feature type="transmembrane region" description="Helical" evidence="1">
    <location>
        <begin position="476"/>
        <end position="493"/>
    </location>
</feature>
<keyword evidence="3" id="KW-1185">Reference proteome</keyword>
<gene>
    <name evidence="2" type="ORF">N8K70_05845</name>
</gene>
<keyword evidence="1" id="KW-0812">Transmembrane</keyword>
<feature type="transmembrane region" description="Helical" evidence="1">
    <location>
        <begin position="540"/>
        <end position="560"/>
    </location>
</feature>
<dbReference type="KEGG" id="mbet:N8K70_05845"/>
<feature type="transmembrane region" description="Helical" evidence="1">
    <location>
        <begin position="617"/>
        <end position="636"/>
    </location>
</feature>
<dbReference type="Proteomes" id="UP001305498">
    <property type="component" value="Chromosome"/>
</dbReference>
<evidence type="ECO:0000256" key="1">
    <source>
        <dbReference type="SAM" id="Phobius"/>
    </source>
</evidence>
<dbReference type="EMBL" id="CP118157">
    <property type="protein sequence ID" value="WOF24192.1"/>
    <property type="molecule type" value="Genomic_DNA"/>
</dbReference>
<proteinExistence type="predicted"/>